<evidence type="ECO:0000313" key="6">
    <source>
        <dbReference type="Proteomes" id="UP000275078"/>
    </source>
</evidence>
<gene>
    <name evidence="5" type="ORF">BJ508DRAFT_413787</name>
</gene>
<dbReference type="InterPro" id="IPR029058">
    <property type="entry name" value="AB_hydrolase_fold"/>
</dbReference>
<dbReference type="InterPro" id="IPR051299">
    <property type="entry name" value="AB_hydrolase_lip/est"/>
</dbReference>
<feature type="chain" id="PRO_5018052493" evidence="3">
    <location>
        <begin position="21"/>
        <end position="351"/>
    </location>
</feature>
<reference evidence="5 6" key="1">
    <citation type="journal article" date="2018" name="Nat. Ecol. Evol.">
        <title>Pezizomycetes genomes reveal the molecular basis of ectomycorrhizal truffle lifestyle.</title>
        <authorList>
            <person name="Murat C."/>
            <person name="Payen T."/>
            <person name="Noel B."/>
            <person name="Kuo A."/>
            <person name="Morin E."/>
            <person name="Chen J."/>
            <person name="Kohler A."/>
            <person name="Krizsan K."/>
            <person name="Balestrini R."/>
            <person name="Da Silva C."/>
            <person name="Montanini B."/>
            <person name="Hainaut M."/>
            <person name="Levati E."/>
            <person name="Barry K.W."/>
            <person name="Belfiori B."/>
            <person name="Cichocki N."/>
            <person name="Clum A."/>
            <person name="Dockter R.B."/>
            <person name="Fauchery L."/>
            <person name="Guy J."/>
            <person name="Iotti M."/>
            <person name="Le Tacon F."/>
            <person name="Lindquist E.A."/>
            <person name="Lipzen A."/>
            <person name="Malagnac F."/>
            <person name="Mello A."/>
            <person name="Molinier V."/>
            <person name="Miyauchi S."/>
            <person name="Poulain J."/>
            <person name="Riccioni C."/>
            <person name="Rubini A."/>
            <person name="Sitrit Y."/>
            <person name="Splivallo R."/>
            <person name="Traeger S."/>
            <person name="Wang M."/>
            <person name="Zifcakova L."/>
            <person name="Wipf D."/>
            <person name="Zambonelli A."/>
            <person name="Paolocci F."/>
            <person name="Nowrousian M."/>
            <person name="Ottonello S."/>
            <person name="Baldrian P."/>
            <person name="Spatafora J.W."/>
            <person name="Henrissat B."/>
            <person name="Nagy L.G."/>
            <person name="Aury J.M."/>
            <person name="Wincker P."/>
            <person name="Grigoriev I.V."/>
            <person name="Bonfante P."/>
            <person name="Martin F.M."/>
        </authorList>
    </citation>
    <scope>NUCLEOTIDE SEQUENCE [LARGE SCALE GENOMIC DNA]</scope>
    <source>
        <strain evidence="5 6">RN42</strain>
    </source>
</reference>
<dbReference type="CDD" id="cd00519">
    <property type="entry name" value="Lipase_3"/>
    <property type="match status" value="1"/>
</dbReference>
<evidence type="ECO:0000256" key="3">
    <source>
        <dbReference type="SAM" id="SignalP"/>
    </source>
</evidence>
<dbReference type="PANTHER" id="PTHR46640">
    <property type="entry name" value="TRIACYLGLYCEROL LIPASE, PUTATIVE (AFU_ORTHOLOGUE AFUA_6G06510)-RELATED"/>
    <property type="match status" value="1"/>
</dbReference>
<dbReference type="GO" id="GO:0016787">
    <property type="term" value="F:hydrolase activity"/>
    <property type="evidence" value="ECO:0007669"/>
    <property type="project" value="UniProtKB-KW"/>
</dbReference>
<protein>
    <submittedName>
        <fullName evidence="5">Alpha/beta-hydrolase</fullName>
    </submittedName>
</protein>
<accession>A0A3N4IMN3</accession>
<dbReference type="Proteomes" id="UP000275078">
    <property type="component" value="Unassembled WGS sequence"/>
</dbReference>
<proteinExistence type="predicted"/>
<keyword evidence="6" id="KW-1185">Reference proteome</keyword>
<dbReference type="Gene3D" id="3.40.50.1820">
    <property type="entry name" value="alpha/beta hydrolase"/>
    <property type="match status" value="1"/>
</dbReference>
<dbReference type="GO" id="GO:0006629">
    <property type="term" value="P:lipid metabolic process"/>
    <property type="evidence" value="ECO:0007669"/>
    <property type="project" value="InterPro"/>
</dbReference>
<evidence type="ECO:0000256" key="1">
    <source>
        <dbReference type="ARBA" id="ARBA00022729"/>
    </source>
</evidence>
<keyword evidence="1 3" id="KW-0732">Signal</keyword>
<dbReference type="SUPFAM" id="SSF53474">
    <property type="entry name" value="alpha/beta-Hydrolases"/>
    <property type="match status" value="1"/>
</dbReference>
<evidence type="ECO:0000256" key="2">
    <source>
        <dbReference type="ARBA" id="ARBA00022801"/>
    </source>
</evidence>
<sequence>MRISPRNLALVLSFAVATSARPPSQQALFSTTLKHHEDPPAPPPLKNITQELFDEFEELARIVDISYCVGNSGISAPFSCLSRCSDFPSFELVQAWNTGPFLTDSTGYIALSHEPAPKRIIIAFRGTYSITNTIIDLSTTQQTYVPYPAPPEDKGGRCENCTVHSGFYESWKDAQSVIGDVLEEVVEKYAPLGYKLEVLGHSLGGAVAALAGLDAAARGWKPRITTFGEPRVGNEEFAKFISEHFDRETFRRITHTSDPVPHLPFDKWGFAPHEFEYFITKKSLDPTVDDVVECTDGARDSRCSESESVNGFQLFWSHRDYFHRLGLCLPSDPFGFWRGRSGEEPDQNDVL</sequence>
<dbReference type="InterPro" id="IPR002921">
    <property type="entry name" value="Fungal_lipase-type"/>
</dbReference>
<dbReference type="Pfam" id="PF01764">
    <property type="entry name" value="Lipase_3"/>
    <property type="match status" value="1"/>
</dbReference>
<feature type="domain" description="Fungal lipase-type" evidence="4">
    <location>
        <begin position="121"/>
        <end position="266"/>
    </location>
</feature>
<dbReference type="AlphaFoldDB" id="A0A3N4IMN3"/>
<dbReference type="EMBL" id="ML119668">
    <property type="protein sequence ID" value="RPA82854.1"/>
    <property type="molecule type" value="Genomic_DNA"/>
</dbReference>
<dbReference type="OrthoDB" id="438440at2759"/>
<name>A0A3N4IMN3_ASCIM</name>
<dbReference type="PANTHER" id="PTHR46640:SF1">
    <property type="entry name" value="FUNGAL LIPASE-LIKE DOMAIN-CONTAINING PROTEIN-RELATED"/>
    <property type="match status" value="1"/>
</dbReference>
<dbReference type="STRING" id="1160509.A0A3N4IMN3"/>
<feature type="signal peptide" evidence="3">
    <location>
        <begin position="1"/>
        <end position="20"/>
    </location>
</feature>
<organism evidence="5 6">
    <name type="scientific">Ascobolus immersus RN42</name>
    <dbReference type="NCBI Taxonomy" id="1160509"/>
    <lineage>
        <taxon>Eukaryota</taxon>
        <taxon>Fungi</taxon>
        <taxon>Dikarya</taxon>
        <taxon>Ascomycota</taxon>
        <taxon>Pezizomycotina</taxon>
        <taxon>Pezizomycetes</taxon>
        <taxon>Pezizales</taxon>
        <taxon>Ascobolaceae</taxon>
        <taxon>Ascobolus</taxon>
    </lineage>
</organism>
<evidence type="ECO:0000259" key="4">
    <source>
        <dbReference type="Pfam" id="PF01764"/>
    </source>
</evidence>
<keyword evidence="2 5" id="KW-0378">Hydrolase</keyword>
<evidence type="ECO:0000313" key="5">
    <source>
        <dbReference type="EMBL" id="RPA82854.1"/>
    </source>
</evidence>